<feature type="domain" description="VWFA" evidence="1">
    <location>
        <begin position="46"/>
        <end position="263"/>
    </location>
</feature>
<keyword evidence="3" id="KW-1185">Reference proteome</keyword>
<name>A0ABU8YUB8_9CYAN</name>
<dbReference type="Gene3D" id="3.40.50.410">
    <property type="entry name" value="von Willebrand factor, type A domain"/>
    <property type="match status" value="1"/>
</dbReference>
<organism evidence="2 3">
    <name type="scientific">Microcoleus anatoxicus PTRS2</name>
    <dbReference type="NCBI Taxonomy" id="2705321"/>
    <lineage>
        <taxon>Bacteria</taxon>
        <taxon>Bacillati</taxon>
        <taxon>Cyanobacteriota</taxon>
        <taxon>Cyanophyceae</taxon>
        <taxon>Oscillatoriophycideae</taxon>
        <taxon>Oscillatoriales</taxon>
        <taxon>Microcoleaceae</taxon>
        <taxon>Microcoleus</taxon>
        <taxon>Microcoleus anatoxicus</taxon>
    </lineage>
</organism>
<evidence type="ECO:0000259" key="1">
    <source>
        <dbReference type="PROSITE" id="PS50234"/>
    </source>
</evidence>
<dbReference type="CDD" id="cd00198">
    <property type="entry name" value="vWFA"/>
    <property type="match status" value="1"/>
</dbReference>
<evidence type="ECO:0000313" key="2">
    <source>
        <dbReference type="EMBL" id="MEK0187881.1"/>
    </source>
</evidence>
<dbReference type="EMBL" id="JBBLXS010000459">
    <property type="protein sequence ID" value="MEK0187881.1"/>
    <property type="molecule type" value="Genomic_DNA"/>
</dbReference>
<dbReference type="SUPFAM" id="SSF53300">
    <property type="entry name" value="vWA-like"/>
    <property type="match status" value="1"/>
</dbReference>
<accession>A0ABU8YUB8</accession>
<dbReference type="InterPro" id="IPR002035">
    <property type="entry name" value="VWF_A"/>
</dbReference>
<sequence length="299" mass="31859">MNFLVCLSSYYDTAFCVGMIIYTSLRINNGYLIMYQEQLSASKPGLIIILIDQSGSMLDSYAGSTKAGFATLAVNKTIDEIIKSCSVGDEIRDRCYVAVIGYGKGVNVLFLEKPSDLAKNPNTTTVKKKISDGAGGLVEIEEVARVFATPTGEGGTPMAQAFQQAYKGVEKFISSNPNSFPPIVINITDGEPDNFDTAATEAKKLGQLKTTDGNVIILNAHISTASAGKVELPSGDSAFSSNKFAKFLFDISTPLPDTLADSAKDSGFNVQPGARGFVFNADAETLIKLLNFGSQGPLR</sequence>
<reference evidence="2 3" key="1">
    <citation type="journal article" date="2020" name="Harmful Algae">
        <title>Molecular and morphological characterization of a novel dihydroanatoxin-a producing Microcoleus species (cyanobacteria) from the Russian River, California, USA.</title>
        <authorList>
            <person name="Conklin K.Y."/>
            <person name="Stancheva R."/>
            <person name="Otten T.G."/>
            <person name="Fadness R."/>
            <person name="Boyer G.L."/>
            <person name="Read B."/>
            <person name="Zhang X."/>
            <person name="Sheath R.G."/>
        </authorList>
    </citation>
    <scope>NUCLEOTIDE SEQUENCE [LARGE SCALE GENOMIC DNA]</scope>
    <source>
        <strain evidence="2 3">PTRS2</strain>
    </source>
</reference>
<evidence type="ECO:0000313" key="3">
    <source>
        <dbReference type="Proteomes" id="UP001384579"/>
    </source>
</evidence>
<dbReference type="PROSITE" id="PS50234">
    <property type="entry name" value="VWFA"/>
    <property type="match status" value="1"/>
</dbReference>
<proteinExistence type="predicted"/>
<comment type="caution">
    <text evidence="2">The sequence shown here is derived from an EMBL/GenBank/DDBJ whole genome shotgun (WGS) entry which is preliminary data.</text>
</comment>
<gene>
    <name evidence="2" type="ORF">WMG39_24015</name>
</gene>
<protein>
    <submittedName>
        <fullName evidence="2">VWA domain-containing protein</fullName>
    </submittedName>
</protein>
<dbReference type="InterPro" id="IPR036465">
    <property type="entry name" value="vWFA_dom_sf"/>
</dbReference>
<dbReference type="Proteomes" id="UP001384579">
    <property type="component" value="Unassembled WGS sequence"/>
</dbReference>
<dbReference type="RefSeq" id="WP_340541924.1">
    <property type="nucleotide sequence ID" value="NZ_JBBLXS010000459.1"/>
</dbReference>